<accession>A0AAW2UTN3</accession>
<dbReference type="AlphaFoldDB" id="A0AAW2UTN3"/>
<dbReference type="InterPro" id="IPR001584">
    <property type="entry name" value="Integrase_cat-core"/>
</dbReference>
<dbReference type="PROSITE" id="PS50994">
    <property type="entry name" value="INTEGRASE"/>
    <property type="match status" value="1"/>
</dbReference>
<dbReference type="SUPFAM" id="SSF53098">
    <property type="entry name" value="Ribonuclease H-like"/>
    <property type="match status" value="1"/>
</dbReference>
<sequence length="248" mass="28209">MKHSSILKFKRSLAVDPYVIKHKKGKENIVANALSRRYALLSKLDAKILDFEFIKDLYVDDVVFGEYLEIAAQALDGTNSICIDGFLFRANQLCVPNYSICLLLLKEAHSGGLMGHFGISKILGVLSEHFYWPKMRRDVEKFVGRCIICHKAKSKPNPHGLYMPLPIPSVPSEDVSMDFVLGLPRSKRGRDSIFVVVNRFSKMAHFIAFHKVDDASNIANLFFQEVVRLHGMLRTIVLDRDAKFLSYF</sequence>
<evidence type="ECO:0000259" key="1">
    <source>
        <dbReference type="PROSITE" id="PS50994"/>
    </source>
</evidence>
<gene>
    <name evidence="2" type="ORF">Slati_3052600</name>
</gene>
<reference evidence="2" key="1">
    <citation type="submission" date="2020-06" db="EMBL/GenBank/DDBJ databases">
        <authorList>
            <person name="Li T."/>
            <person name="Hu X."/>
            <person name="Zhang T."/>
            <person name="Song X."/>
            <person name="Zhang H."/>
            <person name="Dai N."/>
            <person name="Sheng W."/>
            <person name="Hou X."/>
            <person name="Wei L."/>
        </authorList>
    </citation>
    <scope>NUCLEOTIDE SEQUENCE</scope>
    <source>
        <strain evidence="2">KEN1</strain>
        <tissue evidence="2">Leaf</tissue>
    </source>
</reference>
<dbReference type="PANTHER" id="PTHR35046:SF9">
    <property type="entry name" value="RNA-DIRECTED DNA POLYMERASE"/>
    <property type="match status" value="1"/>
</dbReference>
<protein>
    <submittedName>
        <fullName evidence="2">Transposon Ty3-G Gag-Pol polyprotein</fullName>
    </submittedName>
</protein>
<dbReference type="InterPro" id="IPR012337">
    <property type="entry name" value="RNaseH-like_sf"/>
</dbReference>
<comment type="caution">
    <text evidence="2">The sequence shown here is derived from an EMBL/GenBank/DDBJ whole genome shotgun (WGS) entry which is preliminary data.</text>
</comment>
<dbReference type="PANTHER" id="PTHR35046">
    <property type="entry name" value="ZINC KNUCKLE (CCHC-TYPE) FAMILY PROTEIN"/>
    <property type="match status" value="1"/>
</dbReference>
<dbReference type="Pfam" id="PF17921">
    <property type="entry name" value="Integrase_H2C2"/>
    <property type="match status" value="1"/>
</dbReference>
<name>A0AAW2UTN3_9LAMI</name>
<dbReference type="FunFam" id="1.10.340.70:FF:000001">
    <property type="entry name" value="Retrovirus-related Pol polyprotein from transposon gypsy-like Protein"/>
    <property type="match status" value="1"/>
</dbReference>
<organism evidence="2">
    <name type="scientific">Sesamum latifolium</name>
    <dbReference type="NCBI Taxonomy" id="2727402"/>
    <lineage>
        <taxon>Eukaryota</taxon>
        <taxon>Viridiplantae</taxon>
        <taxon>Streptophyta</taxon>
        <taxon>Embryophyta</taxon>
        <taxon>Tracheophyta</taxon>
        <taxon>Spermatophyta</taxon>
        <taxon>Magnoliopsida</taxon>
        <taxon>eudicotyledons</taxon>
        <taxon>Gunneridae</taxon>
        <taxon>Pentapetalae</taxon>
        <taxon>asterids</taxon>
        <taxon>lamiids</taxon>
        <taxon>Lamiales</taxon>
        <taxon>Pedaliaceae</taxon>
        <taxon>Sesamum</taxon>
    </lineage>
</organism>
<feature type="domain" description="Integrase catalytic" evidence="1">
    <location>
        <begin position="167"/>
        <end position="248"/>
    </location>
</feature>
<dbReference type="Gene3D" id="1.10.340.70">
    <property type="match status" value="1"/>
</dbReference>
<dbReference type="EMBL" id="JACGWN010000011">
    <property type="protein sequence ID" value="KAL0420297.1"/>
    <property type="molecule type" value="Genomic_DNA"/>
</dbReference>
<dbReference type="Gene3D" id="3.30.420.10">
    <property type="entry name" value="Ribonuclease H-like superfamily/Ribonuclease H"/>
    <property type="match status" value="1"/>
</dbReference>
<dbReference type="InterPro" id="IPR036397">
    <property type="entry name" value="RNaseH_sf"/>
</dbReference>
<reference evidence="2" key="2">
    <citation type="journal article" date="2024" name="Plant">
        <title>Genomic evolution and insights into agronomic trait innovations of Sesamum species.</title>
        <authorList>
            <person name="Miao H."/>
            <person name="Wang L."/>
            <person name="Qu L."/>
            <person name="Liu H."/>
            <person name="Sun Y."/>
            <person name="Le M."/>
            <person name="Wang Q."/>
            <person name="Wei S."/>
            <person name="Zheng Y."/>
            <person name="Lin W."/>
            <person name="Duan Y."/>
            <person name="Cao H."/>
            <person name="Xiong S."/>
            <person name="Wang X."/>
            <person name="Wei L."/>
            <person name="Li C."/>
            <person name="Ma Q."/>
            <person name="Ju M."/>
            <person name="Zhao R."/>
            <person name="Li G."/>
            <person name="Mu C."/>
            <person name="Tian Q."/>
            <person name="Mei H."/>
            <person name="Zhang T."/>
            <person name="Gao T."/>
            <person name="Zhang H."/>
        </authorList>
    </citation>
    <scope>NUCLEOTIDE SEQUENCE</scope>
    <source>
        <strain evidence="2">KEN1</strain>
    </source>
</reference>
<dbReference type="InterPro" id="IPR041588">
    <property type="entry name" value="Integrase_H2C2"/>
</dbReference>
<proteinExistence type="predicted"/>
<dbReference type="GO" id="GO:0015074">
    <property type="term" value="P:DNA integration"/>
    <property type="evidence" value="ECO:0007669"/>
    <property type="project" value="InterPro"/>
</dbReference>
<dbReference type="GO" id="GO:0003676">
    <property type="term" value="F:nucleic acid binding"/>
    <property type="evidence" value="ECO:0007669"/>
    <property type="project" value="InterPro"/>
</dbReference>
<evidence type="ECO:0000313" key="2">
    <source>
        <dbReference type="EMBL" id="KAL0420297.1"/>
    </source>
</evidence>